<evidence type="ECO:0000313" key="1">
    <source>
        <dbReference type="EMBL" id="RBM61423.1"/>
    </source>
</evidence>
<proteinExistence type="predicted"/>
<dbReference type="RefSeq" id="WP_113611347.1">
    <property type="nucleotide sequence ID" value="NZ_CAWQMY010000022.1"/>
</dbReference>
<dbReference type="AlphaFoldDB" id="A0ABD7FSN0"/>
<organism evidence="1 2">
    <name type="scientific">Vibrio paracholerae</name>
    <dbReference type="NCBI Taxonomy" id="650003"/>
    <lineage>
        <taxon>Bacteria</taxon>
        <taxon>Pseudomonadati</taxon>
        <taxon>Pseudomonadota</taxon>
        <taxon>Gammaproteobacteria</taxon>
        <taxon>Vibrionales</taxon>
        <taxon>Vibrionaceae</taxon>
        <taxon>Vibrio</taxon>
    </lineage>
</organism>
<dbReference type="Proteomes" id="UP000252199">
    <property type="component" value="Unassembled WGS sequence"/>
</dbReference>
<sequence length="61" mass="6706">VNPQVAGSSPAGGATFRNPVYDWVLFYLSKVLSIENRPTLIALLQSKKRQTVKFALEKVSA</sequence>
<reference evidence="1 2" key="1">
    <citation type="submission" date="2018-06" db="EMBL/GenBank/DDBJ databases">
        <title>Draft genome sequences of nine Vibrio sp. clinical isolates from across the United States representing the closest known relative of Vibrio cholerae.</title>
        <authorList>
            <person name="Islam M.T."/>
            <person name="Liang K."/>
            <person name="Im M.S."/>
            <person name="Winkjer J."/>
            <person name="Busby S."/>
            <person name="Batra D."/>
            <person name="Rowe L."/>
            <person name="Tarr C.L."/>
            <person name="Boucher Y."/>
        </authorList>
    </citation>
    <scope>NUCLEOTIDE SEQUENCE [LARGE SCALE GENOMIC DNA]</scope>
    <source>
        <strain evidence="1 2">2017V-1110</strain>
    </source>
</reference>
<comment type="caution">
    <text evidence="1">The sequence shown here is derived from an EMBL/GenBank/DDBJ whole genome shotgun (WGS) entry which is preliminary data.</text>
</comment>
<protein>
    <submittedName>
        <fullName evidence="1">Uncharacterized protein</fullName>
    </submittedName>
</protein>
<name>A0ABD7FSN0_9VIBR</name>
<feature type="non-terminal residue" evidence="1">
    <location>
        <position position="1"/>
    </location>
</feature>
<gene>
    <name evidence="1" type="ORF">DLR72_17175</name>
</gene>
<dbReference type="EMBL" id="QKKU01000118">
    <property type="protein sequence ID" value="RBM61423.1"/>
    <property type="molecule type" value="Genomic_DNA"/>
</dbReference>
<evidence type="ECO:0000313" key="2">
    <source>
        <dbReference type="Proteomes" id="UP000252199"/>
    </source>
</evidence>
<accession>A0ABD7FSN0</accession>